<keyword evidence="2" id="KW-1133">Transmembrane helix</keyword>
<name>A0A7U4DQA1_DESPD</name>
<keyword evidence="2" id="KW-0812">Transmembrane</keyword>
<sequence length="304" mass="33373">MSTLSAAPLRELISTGRIVEARTLLTMEQTLLDQEEYRALEQELDRQWQAAKELVTQAETMEAQGRTEEAKSLYESVLSQLTDYPGIQEHIKRMDEALALTRAVQRRSQRRRESTDDARSARRRLLPALLGTGLAGAAAFLFLLFFRPAPQHSPPAHSLPVTQEPPVSTGTLEPAPIATVPVPPPAPEEVTVQPSAPPPPVVNEPATASDPATQPPPSPELTEQPPEPSEPIAQDRYIVQPGDSLSSIATRQFCDQGAWKTLYRLNKHLVSDPKKLRPGMELSLAGMKSRCPDVLKTAPSEPPR</sequence>
<accession>A0A7U4DQA1</accession>
<dbReference type="AlphaFoldDB" id="A0A7U4DQA1"/>
<dbReference type="RefSeq" id="WP_015725420.1">
    <property type="nucleotide sequence ID" value="NC_014972.1"/>
</dbReference>
<evidence type="ECO:0000256" key="2">
    <source>
        <dbReference type="SAM" id="Phobius"/>
    </source>
</evidence>
<evidence type="ECO:0000313" key="4">
    <source>
        <dbReference type="EMBL" id="ADW18894.1"/>
    </source>
</evidence>
<dbReference type="Gene3D" id="3.10.350.10">
    <property type="entry name" value="LysM domain"/>
    <property type="match status" value="1"/>
</dbReference>
<gene>
    <name evidence="4" type="ordered locus">Despr_2760</name>
</gene>
<evidence type="ECO:0000256" key="1">
    <source>
        <dbReference type="SAM" id="MobiDB-lite"/>
    </source>
</evidence>
<dbReference type="SUPFAM" id="SSF54106">
    <property type="entry name" value="LysM domain"/>
    <property type="match status" value="1"/>
</dbReference>
<proteinExistence type="predicted"/>
<dbReference type="InterPro" id="IPR018392">
    <property type="entry name" value="LysM"/>
</dbReference>
<keyword evidence="2" id="KW-0472">Membrane</keyword>
<organism evidence="4 5">
    <name type="scientific">Desulfobulbus propionicus (strain ATCC 33891 / DSM 2032 / VKM B-1956 / 1pr3)</name>
    <dbReference type="NCBI Taxonomy" id="577650"/>
    <lineage>
        <taxon>Bacteria</taxon>
        <taxon>Pseudomonadati</taxon>
        <taxon>Thermodesulfobacteriota</taxon>
        <taxon>Desulfobulbia</taxon>
        <taxon>Desulfobulbales</taxon>
        <taxon>Desulfobulbaceae</taxon>
        <taxon>Desulfobulbus</taxon>
    </lineage>
</organism>
<feature type="compositionally biased region" description="Pro residues" evidence="1">
    <location>
        <begin position="213"/>
        <end position="229"/>
    </location>
</feature>
<feature type="transmembrane region" description="Helical" evidence="2">
    <location>
        <begin position="125"/>
        <end position="146"/>
    </location>
</feature>
<keyword evidence="5" id="KW-1185">Reference proteome</keyword>
<reference evidence="4 5" key="1">
    <citation type="journal article" date="2011" name="Stand. Genomic Sci.">
        <title>Complete genome sequence of Desulfobulbus propionicus type strain (1pr3).</title>
        <authorList>
            <person name="Pagani I."/>
            <person name="Lapidus A."/>
            <person name="Nolan M."/>
            <person name="Lucas S."/>
            <person name="Hammon N."/>
            <person name="Deshpande S."/>
            <person name="Cheng J.F."/>
            <person name="Chertkov O."/>
            <person name="Davenport K."/>
            <person name="Tapia R."/>
            <person name="Han C."/>
            <person name="Goodwin L."/>
            <person name="Pitluck S."/>
            <person name="Liolios K."/>
            <person name="Mavromatis K."/>
            <person name="Ivanova N."/>
            <person name="Mikhailova N."/>
            <person name="Pati A."/>
            <person name="Chen A."/>
            <person name="Palaniappan K."/>
            <person name="Land M."/>
            <person name="Hauser L."/>
            <person name="Chang Y.J."/>
            <person name="Jeffries C.D."/>
            <person name="Detter J.C."/>
            <person name="Brambilla E."/>
            <person name="Kannan K.P."/>
            <person name="Djao O.D."/>
            <person name="Rohde M."/>
            <person name="Pukall R."/>
            <person name="Spring S."/>
            <person name="Goker M."/>
            <person name="Sikorski J."/>
            <person name="Woyke T."/>
            <person name="Bristow J."/>
            <person name="Eisen J.A."/>
            <person name="Markowitz V."/>
            <person name="Hugenholtz P."/>
            <person name="Kyrpides N.C."/>
            <person name="Klenk H.P."/>
        </authorList>
    </citation>
    <scope>NUCLEOTIDE SEQUENCE [LARGE SCALE GENOMIC DNA]</scope>
    <source>
        <strain evidence="5">ATCC 33891 / DSM 2032 / 1pr3</strain>
    </source>
</reference>
<feature type="region of interest" description="Disordered" evidence="1">
    <location>
        <begin position="153"/>
        <end position="234"/>
    </location>
</feature>
<feature type="domain" description="LysM" evidence="3">
    <location>
        <begin position="235"/>
        <end position="284"/>
    </location>
</feature>
<dbReference type="CDD" id="cd00118">
    <property type="entry name" value="LysM"/>
    <property type="match status" value="1"/>
</dbReference>
<dbReference type="KEGG" id="dpr:Despr_2760"/>
<dbReference type="PROSITE" id="PS51782">
    <property type="entry name" value="LYSM"/>
    <property type="match status" value="1"/>
</dbReference>
<protein>
    <submittedName>
        <fullName evidence="4">Peptidoglycan-binding lysin domain protein</fullName>
    </submittedName>
</protein>
<dbReference type="InterPro" id="IPR036779">
    <property type="entry name" value="LysM_dom_sf"/>
</dbReference>
<dbReference type="EMBL" id="CP002364">
    <property type="protein sequence ID" value="ADW18894.1"/>
    <property type="molecule type" value="Genomic_DNA"/>
</dbReference>
<dbReference type="Proteomes" id="UP000006365">
    <property type="component" value="Chromosome"/>
</dbReference>
<evidence type="ECO:0000313" key="5">
    <source>
        <dbReference type="Proteomes" id="UP000006365"/>
    </source>
</evidence>
<dbReference type="Pfam" id="PF01476">
    <property type="entry name" value="LysM"/>
    <property type="match status" value="1"/>
</dbReference>
<evidence type="ECO:0000259" key="3">
    <source>
        <dbReference type="PROSITE" id="PS51782"/>
    </source>
</evidence>
<dbReference type="SMART" id="SM00257">
    <property type="entry name" value="LysM"/>
    <property type="match status" value="1"/>
</dbReference>